<dbReference type="AlphaFoldDB" id="Q1K2I2"/>
<evidence type="ECO:0000313" key="7">
    <source>
        <dbReference type="Proteomes" id="UP000005695"/>
    </source>
</evidence>
<dbReference type="InterPro" id="IPR036259">
    <property type="entry name" value="MFS_trans_sf"/>
</dbReference>
<feature type="transmembrane region" description="Helical" evidence="4">
    <location>
        <begin position="314"/>
        <end position="336"/>
    </location>
</feature>
<feature type="transmembrane region" description="Helical" evidence="4">
    <location>
        <begin position="291"/>
        <end position="308"/>
    </location>
</feature>
<dbReference type="CDD" id="cd17353">
    <property type="entry name" value="MFS_OFA_like"/>
    <property type="match status" value="1"/>
</dbReference>
<dbReference type="PANTHER" id="PTHR11360:SF317">
    <property type="entry name" value="MAJOR FACILITATOR SUPERFAMILY (MFS) PROFILE DOMAIN-CONTAINING PROTEIN-RELATED"/>
    <property type="match status" value="1"/>
</dbReference>
<dbReference type="EMBL" id="AAEW02000003">
    <property type="protein sequence ID" value="EAT16899.1"/>
    <property type="molecule type" value="Genomic_DNA"/>
</dbReference>
<dbReference type="PANTHER" id="PTHR11360">
    <property type="entry name" value="MONOCARBOXYLATE TRANSPORTER"/>
    <property type="match status" value="1"/>
</dbReference>
<feature type="transmembrane region" description="Helical" evidence="4">
    <location>
        <begin position="224"/>
        <end position="249"/>
    </location>
</feature>
<keyword evidence="2 4" id="KW-1133">Transmembrane helix</keyword>
<feature type="transmembrane region" description="Helical" evidence="4">
    <location>
        <begin position="348"/>
        <end position="369"/>
    </location>
</feature>
<evidence type="ECO:0000256" key="4">
    <source>
        <dbReference type="SAM" id="Phobius"/>
    </source>
</evidence>
<dbReference type="InterPro" id="IPR050327">
    <property type="entry name" value="Proton-linked_MCT"/>
</dbReference>
<feature type="transmembrane region" description="Helical" evidence="4">
    <location>
        <begin position="381"/>
        <end position="399"/>
    </location>
</feature>
<reference evidence="6" key="1">
    <citation type="submission" date="2006-05" db="EMBL/GenBank/DDBJ databases">
        <title>Annotation of the draft genome assembly of Desulfuromonas acetoxidans DSM 684.</title>
        <authorList>
            <consortium name="US DOE Joint Genome Institute (JGI-ORNL)"/>
            <person name="Larimer F."/>
            <person name="Land M."/>
            <person name="Hauser L."/>
        </authorList>
    </citation>
    <scope>NUCLEOTIDE SEQUENCE [LARGE SCALE GENOMIC DNA]</scope>
    <source>
        <strain evidence="6">DSM 684</strain>
    </source>
</reference>
<keyword evidence="7" id="KW-1185">Reference proteome</keyword>
<dbReference type="Gene3D" id="1.20.1250.20">
    <property type="entry name" value="MFS general substrate transporter like domains"/>
    <property type="match status" value="2"/>
</dbReference>
<keyword evidence="3 4" id="KW-0472">Membrane</keyword>
<feature type="transmembrane region" description="Helical" evidence="4">
    <location>
        <begin position="136"/>
        <end position="157"/>
    </location>
</feature>
<dbReference type="InterPro" id="IPR011701">
    <property type="entry name" value="MFS"/>
</dbReference>
<dbReference type="InterPro" id="IPR020846">
    <property type="entry name" value="MFS_dom"/>
</dbReference>
<comment type="caution">
    <text evidence="6">The sequence shown here is derived from an EMBL/GenBank/DDBJ whole genome shotgun (WGS) entry which is preliminary data.</text>
</comment>
<organism evidence="6 7">
    <name type="scientific">Desulfuromonas acetoxidans (strain DSM 684 / 11070)</name>
    <dbReference type="NCBI Taxonomy" id="281689"/>
    <lineage>
        <taxon>Bacteria</taxon>
        <taxon>Pseudomonadati</taxon>
        <taxon>Thermodesulfobacteriota</taxon>
        <taxon>Desulfuromonadia</taxon>
        <taxon>Desulfuromonadales</taxon>
        <taxon>Desulfuromonadaceae</taxon>
        <taxon>Desulfuromonas</taxon>
    </lineage>
</organism>
<evidence type="ECO:0000256" key="1">
    <source>
        <dbReference type="ARBA" id="ARBA00022692"/>
    </source>
</evidence>
<dbReference type="RefSeq" id="WP_005998397.1">
    <property type="nucleotide sequence ID" value="NZ_AAEW02000003.1"/>
</dbReference>
<proteinExistence type="predicted"/>
<dbReference type="PROSITE" id="PS50850">
    <property type="entry name" value="MFS"/>
    <property type="match status" value="1"/>
</dbReference>
<evidence type="ECO:0000259" key="5">
    <source>
        <dbReference type="PROSITE" id="PS50850"/>
    </source>
</evidence>
<feature type="domain" description="Major facilitator superfamily (MFS) profile" evidence="5">
    <location>
        <begin position="7"/>
        <end position="404"/>
    </location>
</feature>
<accession>Q1K2I2</accession>
<name>Q1K2I2_DESA6</name>
<dbReference type="GO" id="GO:0022857">
    <property type="term" value="F:transmembrane transporter activity"/>
    <property type="evidence" value="ECO:0007669"/>
    <property type="project" value="InterPro"/>
</dbReference>
<dbReference type="Pfam" id="PF07690">
    <property type="entry name" value="MFS_1"/>
    <property type="match status" value="1"/>
</dbReference>
<gene>
    <name evidence="6" type="ORF">Dace_2151</name>
</gene>
<reference evidence="6" key="2">
    <citation type="submission" date="2006-05" db="EMBL/GenBank/DDBJ databases">
        <title>Sequencing of the draft genome and assembly of Desulfuromonas acetoxidans DSM 684.</title>
        <authorList>
            <consortium name="US DOE Joint Genome Institute (JGI-PGF)"/>
            <person name="Copeland A."/>
            <person name="Lucas S."/>
            <person name="Lapidus A."/>
            <person name="Barry K."/>
            <person name="Detter J.C."/>
            <person name="Glavina del Rio T."/>
            <person name="Hammon N."/>
            <person name="Israni S."/>
            <person name="Dalin E."/>
            <person name="Tice H."/>
            <person name="Bruce D."/>
            <person name="Pitluck S."/>
            <person name="Richardson P."/>
        </authorList>
    </citation>
    <scope>NUCLEOTIDE SEQUENCE [LARGE SCALE GENOMIC DNA]</scope>
    <source>
        <strain evidence="6">DSM 684</strain>
    </source>
</reference>
<dbReference type="SUPFAM" id="SSF103473">
    <property type="entry name" value="MFS general substrate transporter"/>
    <property type="match status" value="1"/>
</dbReference>
<feature type="transmembrane region" description="Helical" evidence="4">
    <location>
        <begin position="77"/>
        <end position="95"/>
    </location>
</feature>
<feature type="transmembrane region" description="Helical" evidence="4">
    <location>
        <begin position="261"/>
        <end position="279"/>
    </location>
</feature>
<sequence length="411" mass="43315">MSEQNYNRWLILAAAVIMNLCIGTLYAWSVFAKPLGALFTWAPPALALAFTINHGLSPVSMIGGGFIQDKLGSKTTIVIGGLMFSAGLILTGFLSEGSSIGKLYLTYSTLAGIGGGVVYAGTMANTVKFFPDKRGLAAGICAAGYGCGAMLMAPIASVLIIKYGILGCFQILGSVFFVVIALALTVTKRAPANYIPDGWTPPVVTTTTPAGANSKWTQMISEGIWWVIMIMLYCGAMSGLMVVAHASPIGQLMFDLPPMKAAFFVSVITLANAFGRIGFGALSDKIGRSNTIMLMYIVSALSMLNLTFTTCVAGFVASGIGVGAVFGGFLCLIPPIIGERYGMKNFGVNYGVTFIGFSLAALTGPLLAAKIRVASGDYNQAFWIALGVNVVGLVFAFLYRTMDNKTQDKVR</sequence>
<protein>
    <submittedName>
        <fullName evidence="6">Major facilitator superfamily MFS_1</fullName>
    </submittedName>
</protein>
<feature type="transmembrane region" description="Helical" evidence="4">
    <location>
        <begin position="107"/>
        <end position="124"/>
    </location>
</feature>
<evidence type="ECO:0000256" key="3">
    <source>
        <dbReference type="ARBA" id="ARBA00023136"/>
    </source>
</evidence>
<keyword evidence="1 4" id="KW-0812">Transmembrane</keyword>
<feature type="transmembrane region" description="Helical" evidence="4">
    <location>
        <begin position="9"/>
        <end position="29"/>
    </location>
</feature>
<dbReference type="OrthoDB" id="9793415at2"/>
<evidence type="ECO:0000313" key="6">
    <source>
        <dbReference type="EMBL" id="EAT16899.1"/>
    </source>
</evidence>
<feature type="transmembrane region" description="Helical" evidence="4">
    <location>
        <begin position="163"/>
        <end position="186"/>
    </location>
</feature>
<evidence type="ECO:0000256" key="2">
    <source>
        <dbReference type="ARBA" id="ARBA00022989"/>
    </source>
</evidence>
<dbReference type="Proteomes" id="UP000005695">
    <property type="component" value="Unassembled WGS sequence"/>
</dbReference>